<reference evidence="2 3" key="1">
    <citation type="submission" date="2014-09" db="EMBL/GenBank/DDBJ databases">
        <title>Sporocytophaga myxococcoides PG-01 genome sequencing.</title>
        <authorList>
            <person name="Liu L."/>
            <person name="Gao P.J."/>
            <person name="Chen G.J."/>
            <person name="Wang L.S."/>
        </authorList>
    </citation>
    <scope>NUCLEOTIDE SEQUENCE [LARGE SCALE GENOMIC DNA]</scope>
    <source>
        <strain evidence="2 3">PG-01</strain>
    </source>
</reference>
<keyword evidence="3" id="KW-1185">Reference proteome</keyword>
<dbReference type="AlphaFoldDB" id="A0A098LI82"/>
<evidence type="ECO:0000259" key="1">
    <source>
        <dbReference type="Pfam" id="PF09537"/>
    </source>
</evidence>
<dbReference type="Pfam" id="PF09537">
    <property type="entry name" value="DUF2383"/>
    <property type="match status" value="1"/>
</dbReference>
<accession>A0A098LI82</accession>
<evidence type="ECO:0000313" key="2">
    <source>
        <dbReference type="EMBL" id="GAL86172.1"/>
    </source>
</evidence>
<dbReference type="Proteomes" id="UP000030185">
    <property type="component" value="Unassembled WGS sequence"/>
</dbReference>
<dbReference type="RefSeq" id="WP_045465669.1">
    <property type="nucleotide sequence ID" value="NZ_BBLT01000007.1"/>
</dbReference>
<dbReference type="STRING" id="153721.MYP_3401"/>
<dbReference type="Gene3D" id="1.20.1260.10">
    <property type="match status" value="1"/>
</dbReference>
<evidence type="ECO:0000313" key="3">
    <source>
        <dbReference type="Proteomes" id="UP000030185"/>
    </source>
</evidence>
<dbReference type="InterPro" id="IPR019052">
    <property type="entry name" value="DUF2383"/>
</dbReference>
<dbReference type="InterPro" id="IPR012347">
    <property type="entry name" value="Ferritin-like"/>
</dbReference>
<dbReference type="OrthoDB" id="282393at2"/>
<gene>
    <name evidence="2" type="ORF">MYP_3401</name>
</gene>
<sequence length="148" mass="16916">MKETFELVSGVNSLIRTLNDRFSFFKELIGMTENNAFQNISSTNCSQSKVLQKELLKYSDETAEEAGTSFSSDSKRFWIKLKDNITGTSLNTIFQEAIKVEKNTLKAYQEILGLNLPSDLKNLISGQYFLIEKNYKELTLLEQEYSDA</sequence>
<name>A0A098LI82_9BACT</name>
<organism evidence="2 3">
    <name type="scientific">Sporocytophaga myxococcoides</name>
    <dbReference type="NCBI Taxonomy" id="153721"/>
    <lineage>
        <taxon>Bacteria</taxon>
        <taxon>Pseudomonadati</taxon>
        <taxon>Bacteroidota</taxon>
        <taxon>Cytophagia</taxon>
        <taxon>Cytophagales</taxon>
        <taxon>Cytophagaceae</taxon>
        <taxon>Sporocytophaga</taxon>
    </lineage>
</organism>
<feature type="domain" description="DUF2383" evidence="1">
    <location>
        <begin position="10"/>
        <end position="112"/>
    </location>
</feature>
<protein>
    <recommendedName>
        <fullName evidence="1">DUF2383 domain-containing protein</fullName>
    </recommendedName>
</protein>
<proteinExistence type="predicted"/>
<comment type="caution">
    <text evidence="2">The sequence shown here is derived from an EMBL/GenBank/DDBJ whole genome shotgun (WGS) entry which is preliminary data.</text>
</comment>
<dbReference type="EMBL" id="BBLT01000007">
    <property type="protein sequence ID" value="GAL86172.1"/>
    <property type="molecule type" value="Genomic_DNA"/>
</dbReference>